<proteinExistence type="predicted"/>
<comment type="caution">
    <text evidence="1">The sequence shown here is derived from an EMBL/GenBank/DDBJ whole genome shotgun (WGS) entry which is preliminary data.</text>
</comment>
<organism evidence="1 2">
    <name type="scientific">Hallerella porci</name>
    <dbReference type="NCBI Taxonomy" id="1945871"/>
    <lineage>
        <taxon>Bacteria</taxon>
        <taxon>Pseudomonadati</taxon>
        <taxon>Fibrobacterota</taxon>
        <taxon>Fibrobacteria</taxon>
        <taxon>Fibrobacterales</taxon>
        <taxon>Fibrobacteraceae</taxon>
        <taxon>Hallerella</taxon>
    </lineage>
</organism>
<dbReference type="Pfam" id="PF13385">
    <property type="entry name" value="Laminin_G_3"/>
    <property type="match status" value="1"/>
</dbReference>
<evidence type="ECO:0000313" key="1">
    <source>
        <dbReference type="EMBL" id="PWK94236.1"/>
    </source>
</evidence>
<dbReference type="Gene3D" id="2.60.120.200">
    <property type="match status" value="1"/>
</dbReference>
<dbReference type="PROSITE" id="PS51257">
    <property type="entry name" value="PROKAR_LIPOPROTEIN"/>
    <property type="match status" value="1"/>
</dbReference>
<accession>A0ABX5LPR9</accession>
<gene>
    <name evidence="1" type="ORF">B0H50_12211</name>
</gene>
<dbReference type="SUPFAM" id="SSF49899">
    <property type="entry name" value="Concanavalin A-like lectins/glucanases"/>
    <property type="match status" value="1"/>
</dbReference>
<reference evidence="1 2" key="1">
    <citation type="submission" date="2018-05" db="EMBL/GenBank/DDBJ databases">
        <title>Animal gut microbial communities from fecal samples from Wisconsin, USA.</title>
        <authorList>
            <person name="Neumann A."/>
        </authorList>
    </citation>
    <scope>NUCLEOTIDE SEQUENCE [LARGE SCALE GENOMIC DNA]</scope>
    <source>
        <strain evidence="1 2">UWS4</strain>
    </source>
</reference>
<name>A0ABX5LPR9_9BACT</name>
<evidence type="ECO:0000313" key="2">
    <source>
        <dbReference type="Proteomes" id="UP000245523"/>
    </source>
</evidence>
<sequence>MKLGKFYFVNFLLLSGIFFGCSDDRTAGGVTDIGNSIAGRIYLADGETPAAHARIVAYEDSWKNSNIADSVETWSDSLGNFAFDNSAEKMQLLYASQNAENFLAASIQDSMKIILGNSKSLFGKIESEFSGSVRIVGTNLSAALNSDGEFSFDSIPAGNISLVFVKNSAPQSHFEFSANSAKEKISLPALKAFSESDSLLVFADASAYADTSLGISLSDAATAISVSLKSVPSETLRGFVLPVKFNNQIDFSLFAEPDSFKITDERGNDLSFEVDYWTPQASQGVLWVRLDSLLADCEKVNLYVIHSNDSKKSRAYLPADSILAALHLFGDEKFNSSSDTSKPFGFIGYGKKIHAGEFISLDSLNPFTHNFTLSLWAYWNGKNGHHQILFTKRASPDSLLFQWYYDTINSAFSIYNVAHWDSIPGAVSAVDTNSWKMLSLVSKNDSIAMFVNGEQIGEAISFPLYKILDDIPFLVGGNEVEEESWNGAFDEIRVVQKARSAEWLRLEYETQSAAKN</sequence>
<keyword evidence="2" id="KW-1185">Reference proteome</keyword>
<dbReference type="Proteomes" id="UP000245523">
    <property type="component" value="Unassembled WGS sequence"/>
</dbReference>
<dbReference type="EMBL" id="QGHD01000022">
    <property type="protein sequence ID" value="PWK94236.1"/>
    <property type="molecule type" value="Genomic_DNA"/>
</dbReference>
<dbReference type="InterPro" id="IPR013320">
    <property type="entry name" value="ConA-like_dom_sf"/>
</dbReference>
<protein>
    <submittedName>
        <fullName evidence="1">Concanavalin A-like lectin/glucanase superfamily protein</fullName>
    </submittedName>
</protein>